<feature type="transmembrane region" description="Helical" evidence="1">
    <location>
        <begin position="21"/>
        <end position="43"/>
    </location>
</feature>
<organism evidence="2 3">
    <name type="scientific">Neptunicella marina</name>
    <dbReference type="NCBI Taxonomy" id="2125989"/>
    <lineage>
        <taxon>Bacteria</taxon>
        <taxon>Pseudomonadati</taxon>
        <taxon>Pseudomonadota</taxon>
        <taxon>Gammaproteobacteria</taxon>
        <taxon>Alteromonadales</taxon>
        <taxon>Alteromonadaceae</taxon>
        <taxon>Neptunicella</taxon>
    </lineage>
</organism>
<evidence type="ECO:0000313" key="2">
    <source>
        <dbReference type="EMBL" id="MBC3765691.1"/>
    </source>
</evidence>
<keyword evidence="1" id="KW-1133">Transmembrane helix</keyword>
<keyword evidence="1" id="KW-0472">Membrane</keyword>
<keyword evidence="1" id="KW-0812">Transmembrane</keyword>
<keyword evidence="3" id="KW-1185">Reference proteome</keyword>
<feature type="transmembrane region" description="Helical" evidence="1">
    <location>
        <begin position="49"/>
        <end position="68"/>
    </location>
</feature>
<dbReference type="EMBL" id="JACNEP010000005">
    <property type="protein sequence ID" value="MBC3765691.1"/>
    <property type="molecule type" value="Genomic_DNA"/>
</dbReference>
<dbReference type="RefSeq" id="WP_186506171.1">
    <property type="nucleotide sequence ID" value="NZ_JACNEP010000005.1"/>
</dbReference>
<evidence type="ECO:0000256" key="1">
    <source>
        <dbReference type="SAM" id="Phobius"/>
    </source>
</evidence>
<comment type="caution">
    <text evidence="2">The sequence shown here is derived from an EMBL/GenBank/DDBJ whole genome shotgun (WGS) entry which is preliminary data.</text>
</comment>
<evidence type="ECO:0000313" key="3">
    <source>
        <dbReference type="Proteomes" id="UP000601768"/>
    </source>
</evidence>
<dbReference type="AlphaFoldDB" id="A0A8J6IRY9"/>
<name>A0A8J6IRY9_9ALTE</name>
<reference evidence="2" key="1">
    <citation type="journal article" date="2018" name="Int. J. Syst. Evol. Microbiol.">
        <title>Neptunicella marina gen. nov., sp. nov., isolated from surface seawater.</title>
        <authorList>
            <person name="Liu X."/>
            <person name="Lai Q."/>
            <person name="Du Y."/>
            <person name="Zhang X."/>
            <person name="Liu Z."/>
            <person name="Sun F."/>
            <person name="Shao Z."/>
        </authorList>
    </citation>
    <scope>NUCLEOTIDE SEQUENCE</scope>
    <source>
        <strain evidence="2">S27-2</strain>
    </source>
</reference>
<gene>
    <name evidence="2" type="ORF">H8B19_07375</name>
</gene>
<accession>A0A8J6IRY9</accession>
<proteinExistence type="predicted"/>
<sequence>MTKLEFATKLEKYEKKQRRSKWEYFVIGLVFLMFTFIPSSILYFDENMFGFTSTTFAILAGLCLSKAWDIKRGTEEHELLINALELLSTSNDT</sequence>
<dbReference type="Proteomes" id="UP000601768">
    <property type="component" value="Unassembled WGS sequence"/>
</dbReference>
<reference evidence="2" key="2">
    <citation type="submission" date="2020-08" db="EMBL/GenBank/DDBJ databases">
        <authorList>
            <person name="Lai Q."/>
        </authorList>
    </citation>
    <scope>NUCLEOTIDE SEQUENCE</scope>
    <source>
        <strain evidence="2">S27-2</strain>
    </source>
</reference>
<protein>
    <submittedName>
        <fullName evidence="2">Uncharacterized protein</fullName>
    </submittedName>
</protein>